<comment type="caution">
    <text evidence="1">The sequence shown here is derived from an EMBL/GenBank/DDBJ whole genome shotgun (WGS) entry which is preliminary data.</text>
</comment>
<dbReference type="Proteomes" id="UP001231518">
    <property type="component" value="Chromosome 19"/>
</dbReference>
<protein>
    <submittedName>
        <fullName evidence="1">Uncharacterized protein</fullName>
    </submittedName>
</protein>
<reference evidence="1" key="1">
    <citation type="submission" date="2023-03" db="EMBL/GenBank/DDBJ databases">
        <title>Chromosome-level genomes of two armyworms, Mythimna separata and Mythimna loreyi, provide insights into the biosynthesis and reception of sex pheromones.</title>
        <authorList>
            <person name="Zhao H."/>
        </authorList>
    </citation>
    <scope>NUCLEOTIDE SEQUENCE</scope>
    <source>
        <strain evidence="1">BeijingLab</strain>
        <tissue evidence="1">Pupa</tissue>
    </source>
</reference>
<gene>
    <name evidence="1" type="ORF">PYW07_006268</name>
</gene>
<evidence type="ECO:0000313" key="1">
    <source>
        <dbReference type="EMBL" id="KAJ8728572.1"/>
    </source>
</evidence>
<proteinExistence type="predicted"/>
<name>A0AAD7YW04_MYTSE</name>
<dbReference type="AlphaFoldDB" id="A0AAD7YW04"/>
<sequence>MDKDILLDLIITDLDALKMASADLVGDGGDLLDAMVMDQQKTTFKDLLALEPLTMVDLMMKQVAATLELNPGGLEGVVQLKPKTVLGLDLRVHLELIKELEELQHGRY</sequence>
<accession>A0AAD7YW04</accession>
<evidence type="ECO:0000313" key="2">
    <source>
        <dbReference type="Proteomes" id="UP001231518"/>
    </source>
</evidence>
<keyword evidence="2" id="KW-1185">Reference proteome</keyword>
<organism evidence="1 2">
    <name type="scientific">Mythimna separata</name>
    <name type="common">Oriental armyworm</name>
    <name type="synonym">Pseudaletia separata</name>
    <dbReference type="NCBI Taxonomy" id="271217"/>
    <lineage>
        <taxon>Eukaryota</taxon>
        <taxon>Metazoa</taxon>
        <taxon>Ecdysozoa</taxon>
        <taxon>Arthropoda</taxon>
        <taxon>Hexapoda</taxon>
        <taxon>Insecta</taxon>
        <taxon>Pterygota</taxon>
        <taxon>Neoptera</taxon>
        <taxon>Endopterygota</taxon>
        <taxon>Lepidoptera</taxon>
        <taxon>Glossata</taxon>
        <taxon>Ditrysia</taxon>
        <taxon>Noctuoidea</taxon>
        <taxon>Noctuidae</taxon>
        <taxon>Noctuinae</taxon>
        <taxon>Hadenini</taxon>
        <taxon>Mythimna</taxon>
    </lineage>
</organism>
<dbReference type="EMBL" id="JARGEI010000007">
    <property type="protein sequence ID" value="KAJ8728572.1"/>
    <property type="molecule type" value="Genomic_DNA"/>
</dbReference>